<name>A0A6C0BF46_9ZZZZ</name>
<feature type="domain" description="GIY-YIG" evidence="1">
    <location>
        <begin position="3"/>
        <end position="87"/>
    </location>
</feature>
<dbReference type="InterPro" id="IPR050381">
    <property type="entry name" value="SLX1_endonuclease"/>
</dbReference>
<dbReference type="SUPFAM" id="SSF82771">
    <property type="entry name" value="GIY-YIG endonuclease"/>
    <property type="match status" value="1"/>
</dbReference>
<evidence type="ECO:0000313" key="2">
    <source>
        <dbReference type="EMBL" id="QHS90927.1"/>
    </source>
</evidence>
<organism evidence="2">
    <name type="scientific">viral metagenome</name>
    <dbReference type="NCBI Taxonomy" id="1070528"/>
    <lineage>
        <taxon>unclassified sequences</taxon>
        <taxon>metagenomes</taxon>
        <taxon>organismal metagenomes</taxon>
    </lineage>
</organism>
<proteinExistence type="predicted"/>
<protein>
    <recommendedName>
        <fullName evidence="1">GIY-YIG domain-containing protein</fullName>
    </recommendedName>
</protein>
<dbReference type="Gene3D" id="3.40.1440.10">
    <property type="entry name" value="GIY-YIG endonuclease"/>
    <property type="match status" value="1"/>
</dbReference>
<sequence>MSNQSYCYFLYTDQGQTYIGATIDPDRRLRQHNQEIVGGARATGIRVAQGLTWKRACYLTNLPEWRTALQIEWRWKQLGRTQWKHIRNPIDRRLYSLRTLLSLEKPTSKGIPYAAYPDGPPIIVWDSDEMKQRYESLR</sequence>
<dbReference type="EMBL" id="MN739154">
    <property type="protein sequence ID" value="QHS90927.1"/>
    <property type="molecule type" value="Genomic_DNA"/>
</dbReference>
<evidence type="ECO:0000259" key="1">
    <source>
        <dbReference type="PROSITE" id="PS50164"/>
    </source>
</evidence>
<dbReference type="Pfam" id="PF01541">
    <property type="entry name" value="GIY-YIG"/>
    <property type="match status" value="1"/>
</dbReference>
<dbReference type="InterPro" id="IPR035901">
    <property type="entry name" value="GIY-YIG_endonuc_sf"/>
</dbReference>
<dbReference type="PROSITE" id="PS50164">
    <property type="entry name" value="GIY_YIG"/>
    <property type="match status" value="1"/>
</dbReference>
<dbReference type="AlphaFoldDB" id="A0A6C0BF46"/>
<dbReference type="PANTHER" id="PTHR20208">
    <property type="entry name" value="STRUCTURE-SPECIFIC ENDONUCLEASE SUBUNIT SLX1"/>
    <property type="match status" value="1"/>
</dbReference>
<reference evidence="2" key="1">
    <citation type="journal article" date="2020" name="Nature">
        <title>Giant virus diversity and host interactions through global metagenomics.</title>
        <authorList>
            <person name="Schulz F."/>
            <person name="Roux S."/>
            <person name="Paez-Espino D."/>
            <person name="Jungbluth S."/>
            <person name="Walsh D.A."/>
            <person name="Denef V.J."/>
            <person name="McMahon K.D."/>
            <person name="Konstantinidis K.T."/>
            <person name="Eloe-Fadrosh E.A."/>
            <person name="Kyrpides N.C."/>
            <person name="Woyke T."/>
        </authorList>
    </citation>
    <scope>NUCLEOTIDE SEQUENCE</scope>
    <source>
        <strain evidence="2">GVMAG-M-3300013004-44</strain>
    </source>
</reference>
<dbReference type="InterPro" id="IPR000305">
    <property type="entry name" value="GIY-YIG_endonuc"/>
</dbReference>
<dbReference type="PANTHER" id="PTHR20208:SF13">
    <property type="entry name" value="STRUCTURE-SPECIFIC ENDONUCLEASE SUBUNIT SLX1"/>
    <property type="match status" value="1"/>
</dbReference>
<accession>A0A6C0BF46</accession>